<reference evidence="2" key="1">
    <citation type="submission" date="2018-03" db="EMBL/GenBank/DDBJ databases">
        <authorList>
            <person name="Guldener U."/>
        </authorList>
    </citation>
    <scope>NUCLEOTIDE SEQUENCE</scope>
</reference>
<keyword evidence="3" id="KW-1185">Reference proteome</keyword>
<dbReference type="EMBL" id="ONZQ02000009">
    <property type="protein sequence ID" value="SPO04027.1"/>
    <property type="molecule type" value="Genomic_DNA"/>
</dbReference>
<accession>A0AAE8N0Y2</accession>
<organism evidence="2 3">
    <name type="scientific">Cephalotrichum gorgonifer</name>
    <dbReference type="NCBI Taxonomy" id="2041049"/>
    <lineage>
        <taxon>Eukaryota</taxon>
        <taxon>Fungi</taxon>
        <taxon>Dikarya</taxon>
        <taxon>Ascomycota</taxon>
        <taxon>Pezizomycotina</taxon>
        <taxon>Sordariomycetes</taxon>
        <taxon>Hypocreomycetidae</taxon>
        <taxon>Microascales</taxon>
        <taxon>Microascaceae</taxon>
        <taxon>Cephalotrichum</taxon>
    </lineage>
</organism>
<feature type="region of interest" description="Disordered" evidence="1">
    <location>
        <begin position="134"/>
        <end position="161"/>
    </location>
</feature>
<dbReference type="SUPFAM" id="SSF54928">
    <property type="entry name" value="RNA-binding domain, RBD"/>
    <property type="match status" value="1"/>
</dbReference>
<dbReference type="Proteomes" id="UP001187682">
    <property type="component" value="Unassembled WGS sequence"/>
</dbReference>
<evidence type="ECO:0000256" key="1">
    <source>
        <dbReference type="SAM" id="MobiDB-lite"/>
    </source>
</evidence>
<evidence type="ECO:0008006" key="4">
    <source>
        <dbReference type="Google" id="ProtNLM"/>
    </source>
</evidence>
<name>A0AAE8N0Y2_9PEZI</name>
<comment type="caution">
    <text evidence="2">The sequence shown here is derived from an EMBL/GenBank/DDBJ whole genome shotgun (WGS) entry which is preliminary data.</text>
</comment>
<sequence length="337" mass="37167">MSGSLVRRLDRAQSWSWASVDGHILYPWWMAVSKLEADISTTSPTELQATDVSVDERQPGTFSSVYGGRIEAVATLYPGTIRGESRKPQLRFDIEQPESFKYTLDETGHFGEKPRPCWLTRLYSVVLRGPSNEKGLGRRTSISPSRPVSRETSADPHLESRFSPNYLGRKTLKNCSSSIPNSRNCGLWITGLPAGVTYDELLSQITGIGRVYATVINGPDPSKGIATAAAKVVFFTHDAASAFRARPARRDSRSAEVEEGELGPDASRVLVVQGLSSVVNERSLTALFDERFRYDLARVVTHADTGYWSKVELQFGSYRCQAERAKAVVESELGGRA</sequence>
<evidence type="ECO:0000313" key="3">
    <source>
        <dbReference type="Proteomes" id="UP001187682"/>
    </source>
</evidence>
<dbReference type="GO" id="GO:0003676">
    <property type="term" value="F:nucleic acid binding"/>
    <property type="evidence" value="ECO:0007669"/>
    <property type="project" value="InterPro"/>
</dbReference>
<protein>
    <recommendedName>
        <fullName evidence="4">RRM_1 domain-containing protein</fullName>
    </recommendedName>
</protein>
<evidence type="ECO:0000313" key="2">
    <source>
        <dbReference type="EMBL" id="SPO04027.1"/>
    </source>
</evidence>
<proteinExistence type="predicted"/>
<dbReference type="InterPro" id="IPR035979">
    <property type="entry name" value="RBD_domain_sf"/>
</dbReference>
<dbReference type="AlphaFoldDB" id="A0AAE8N0Y2"/>
<gene>
    <name evidence="2" type="ORF">DNG_06710</name>
</gene>
<feature type="compositionally biased region" description="Basic and acidic residues" evidence="1">
    <location>
        <begin position="148"/>
        <end position="160"/>
    </location>
</feature>